<dbReference type="PROSITE" id="PS00107">
    <property type="entry name" value="PROTEIN_KINASE_ATP"/>
    <property type="match status" value="1"/>
</dbReference>
<dbReference type="PANTHER" id="PTHR43289">
    <property type="entry name" value="MITOGEN-ACTIVATED PROTEIN KINASE KINASE KINASE 20-RELATED"/>
    <property type="match status" value="1"/>
</dbReference>
<sequence length="1096" mass="123195">MQFSDALSLFTHLITLDEERMRENVSRFCAEGTPLFEETLALIDAHYTVQEKGGFTSIISGQAEFFSDDHIEKSLEGQQFGPYRLVEKLGQGGMSSVYLGKRNDGTITQHVAIKFVFSSIANIAGEHFILREAQFLANLNHPNIAKVFNIDVRDDGVPYIVMEYIQGKPLSEFGQENLTKSARISCLIQLCSALTEAHQNRIVHADIKPSNIVLDDSHRPKLLDFGIASSLNDADSQYLKAASSDFSSPQLRNGQKANVTDDVFSLGKVMAFLFPDTQDKEVAAIIEKATTATPQARFKSAEQFKDALDAYRENKPLRWFNSSRRYLMKKWFQRSPTTAFLTLAFPLVLLTGISILWLQNNKLLFEANKNEQILSFYHELFQANTPMSAKGSALSAADFIKEGVKLVHGSKVVDEMSKASILSTLSNSLLNLGYLKQAQEVISQLPKQTPEGFYIQAKAAYQRGEYEEAKLWGEAYNRATDATNFNGQFLALNIAKKLDDTVPLIDELSRIEREFSGHLTDDQTFYLNKVRWSHWLATDPEFLLTSLSSIDRSTYSSYKKAWLLTLKAQAEAALALKEEGRSTLQAALLNAEAAFNPLNPELAEIYAGLSYVASDVEDEIMLEMLLIRQQTIYSSLQPLFDEQLLTVLEQQFNYHMYTKQYAQSASYISLAVKQCGEKKSARCERIRVKHLAASYFTNKFNEVVTYYQLWFNRPNELTYSAQFYAELLLLASKTGLAQEVSSSDVDRLTQFAVAEENAGLIIHTALRAGLTKWAVEYGEKLRNPKRAAKLALLAAYAEIQHTEKAAEVLNSLNQGNEEQDFLRPLASALNPESLLFPAFDSISVKTLVGENIIFSNRRVTGITAPGKAEMLKMGELYEIKWLPQVLPGDQISLYINHRHHYDAEAFSLWDDVQKTHWHRFAANIENDGSEWIDPLVMSANGIQGFKVMAVSDKGYWALSDGFFGIESGLTENNGLKQLMNQNLLVDAVHRPLAFEVYQVGKANSIEWNSNTLKGDTVAIYVLHDSPHNIGSGNGAHYPTVVKRRWYMVSDRVENNGNYTLDPAQFNGQGNAYKILIISNTGYWAVSEERFTVVNPH</sequence>
<keyword evidence="4 5" id="KW-0067">ATP-binding</keyword>
<dbReference type="CDD" id="cd14014">
    <property type="entry name" value="STKc_PknB_like"/>
    <property type="match status" value="1"/>
</dbReference>
<dbReference type="PANTHER" id="PTHR43289:SF34">
    <property type="entry name" value="SERINE_THREONINE-PROTEIN KINASE YBDM-RELATED"/>
    <property type="match status" value="1"/>
</dbReference>
<dbReference type="Proteomes" id="UP000264779">
    <property type="component" value="Unassembled WGS sequence"/>
</dbReference>
<feature type="binding site" evidence="5">
    <location>
        <position position="114"/>
    </location>
    <ligand>
        <name>ATP</name>
        <dbReference type="ChEBI" id="CHEBI:30616"/>
    </ligand>
</feature>
<keyword evidence="3" id="KW-0418">Kinase</keyword>
<evidence type="ECO:0000256" key="1">
    <source>
        <dbReference type="ARBA" id="ARBA00022679"/>
    </source>
</evidence>
<reference evidence="7 8" key="1">
    <citation type="journal article" date="2018" name="Nat. Biotechnol.">
        <title>A standardized bacterial taxonomy based on genome phylogeny substantially revises the tree of life.</title>
        <authorList>
            <person name="Parks D.H."/>
            <person name="Chuvochina M."/>
            <person name="Waite D.W."/>
            <person name="Rinke C."/>
            <person name="Skarshewski A."/>
            <person name="Chaumeil P.A."/>
            <person name="Hugenholtz P."/>
        </authorList>
    </citation>
    <scope>NUCLEOTIDE SEQUENCE [LARGE SCALE GENOMIC DNA]</scope>
    <source>
        <strain evidence="7">UBA11621</strain>
    </source>
</reference>
<evidence type="ECO:0000313" key="7">
    <source>
        <dbReference type="EMBL" id="HBU51007.1"/>
    </source>
</evidence>
<evidence type="ECO:0000256" key="4">
    <source>
        <dbReference type="ARBA" id="ARBA00022840"/>
    </source>
</evidence>
<feature type="domain" description="Protein kinase" evidence="6">
    <location>
        <begin position="83"/>
        <end position="332"/>
    </location>
</feature>
<dbReference type="SMART" id="SM00220">
    <property type="entry name" value="S_TKc"/>
    <property type="match status" value="1"/>
</dbReference>
<dbReference type="InterPro" id="IPR000719">
    <property type="entry name" value="Prot_kinase_dom"/>
</dbReference>
<dbReference type="AlphaFoldDB" id="A0A358DXU7"/>
<evidence type="ECO:0000259" key="6">
    <source>
        <dbReference type="PROSITE" id="PS50011"/>
    </source>
</evidence>
<dbReference type="GO" id="GO:0004674">
    <property type="term" value="F:protein serine/threonine kinase activity"/>
    <property type="evidence" value="ECO:0007669"/>
    <property type="project" value="TreeGrafter"/>
</dbReference>
<protein>
    <recommendedName>
        <fullName evidence="6">Protein kinase domain-containing protein</fullName>
    </recommendedName>
</protein>
<dbReference type="InterPro" id="IPR008271">
    <property type="entry name" value="Ser/Thr_kinase_AS"/>
</dbReference>
<dbReference type="InterPro" id="IPR011009">
    <property type="entry name" value="Kinase-like_dom_sf"/>
</dbReference>
<name>A0A358DXU7_9ALTE</name>
<dbReference type="RefSeq" id="WP_272966247.1">
    <property type="nucleotide sequence ID" value="NZ_CALBIY010000102.1"/>
</dbReference>
<accession>A0A358DXU7</accession>
<evidence type="ECO:0000256" key="2">
    <source>
        <dbReference type="ARBA" id="ARBA00022741"/>
    </source>
</evidence>
<gene>
    <name evidence="7" type="ORF">DEB45_07090</name>
</gene>
<organism evidence="7 8">
    <name type="scientific">Alteromonas australica</name>
    <dbReference type="NCBI Taxonomy" id="589873"/>
    <lineage>
        <taxon>Bacteria</taxon>
        <taxon>Pseudomonadati</taxon>
        <taxon>Pseudomonadota</taxon>
        <taxon>Gammaproteobacteria</taxon>
        <taxon>Alteromonadales</taxon>
        <taxon>Alteromonadaceae</taxon>
        <taxon>Alteromonas/Salinimonas group</taxon>
        <taxon>Alteromonas</taxon>
    </lineage>
</organism>
<keyword evidence="2 5" id="KW-0547">Nucleotide-binding</keyword>
<comment type="caution">
    <text evidence="7">The sequence shown here is derived from an EMBL/GenBank/DDBJ whole genome shotgun (WGS) entry which is preliminary data.</text>
</comment>
<proteinExistence type="predicted"/>
<dbReference type="EMBL" id="DONK01000107">
    <property type="protein sequence ID" value="HBU51007.1"/>
    <property type="molecule type" value="Genomic_DNA"/>
</dbReference>
<dbReference type="SUPFAM" id="SSF56112">
    <property type="entry name" value="Protein kinase-like (PK-like)"/>
    <property type="match status" value="1"/>
</dbReference>
<dbReference type="PROSITE" id="PS50011">
    <property type="entry name" value="PROTEIN_KINASE_DOM"/>
    <property type="match status" value="1"/>
</dbReference>
<dbReference type="Gene3D" id="1.10.510.10">
    <property type="entry name" value="Transferase(Phosphotransferase) domain 1"/>
    <property type="match status" value="1"/>
</dbReference>
<evidence type="ECO:0000313" key="8">
    <source>
        <dbReference type="Proteomes" id="UP000264779"/>
    </source>
</evidence>
<keyword evidence="1" id="KW-0808">Transferase</keyword>
<dbReference type="InterPro" id="IPR017441">
    <property type="entry name" value="Protein_kinase_ATP_BS"/>
</dbReference>
<dbReference type="Pfam" id="PF00069">
    <property type="entry name" value="Pkinase"/>
    <property type="match status" value="1"/>
</dbReference>
<dbReference type="GO" id="GO:0005524">
    <property type="term" value="F:ATP binding"/>
    <property type="evidence" value="ECO:0007669"/>
    <property type="project" value="UniProtKB-UniRule"/>
</dbReference>
<dbReference type="PROSITE" id="PS00108">
    <property type="entry name" value="PROTEIN_KINASE_ST"/>
    <property type="match status" value="1"/>
</dbReference>
<evidence type="ECO:0000256" key="5">
    <source>
        <dbReference type="PROSITE-ProRule" id="PRU10141"/>
    </source>
</evidence>
<evidence type="ECO:0000256" key="3">
    <source>
        <dbReference type="ARBA" id="ARBA00022777"/>
    </source>
</evidence>